<reference evidence="2 3" key="1">
    <citation type="submission" date="2018-06" db="EMBL/GenBank/DDBJ databases">
        <authorList>
            <consortium name="Pathogen Informatics"/>
            <person name="Doyle S."/>
        </authorList>
    </citation>
    <scope>NUCLEOTIDE SEQUENCE [LARGE SCALE GENOMIC DNA]</scope>
    <source>
        <strain evidence="2 3">NCTC12195</strain>
    </source>
</reference>
<protein>
    <submittedName>
        <fullName evidence="2">Major facilitator superfamily permease</fullName>
    </submittedName>
</protein>
<evidence type="ECO:0000313" key="3">
    <source>
        <dbReference type="Proteomes" id="UP000255277"/>
    </source>
</evidence>
<gene>
    <name evidence="2" type="ORF">NCTC12195_03906</name>
</gene>
<keyword evidence="1" id="KW-0812">Transmembrane</keyword>
<sequence length="68" mass="7323">MEAQHRGKILSVIMMDRGMIPLGAMLMSFAAELIGGVETFVAMGICTLVISLLFGIVNRQRKDGGKVV</sequence>
<dbReference type="AlphaFoldDB" id="A0A380FLQ2"/>
<evidence type="ECO:0000256" key="1">
    <source>
        <dbReference type="SAM" id="Phobius"/>
    </source>
</evidence>
<dbReference type="Proteomes" id="UP000255277">
    <property type="component" value="Unassembled WGS sequence"/>
</dbReference>
<keyword evidence="1" id="KW-0472">Membrane</keyword>
<organism evidence="2 3">
    <name type="scientific">Staphylococcus gallinarum</name>
    <dbReference type="NCBI Taxonomy" id="1293"/>
    <lineage>
        <taxon>Bacteria</taxon>
        <taxon>Bacillati</taxon>
        <taxon>Bacillota</taxon>
        <taxon>Bacilli</taxon>
        <taxon>Bacillales</taxon>
        <taxon>Staphylococcaceae</taxon>
        <taxon>Staphylococcus</taxon>
    </lineage>
</organism>
<feature type="transmembrane region" description="Helical" evidence="1">
    <location>
        <begin position="40"/>
        <end position="57"/>
    </location>
</feature>
<accession>A0A380FLQ2</accession>
<evidence type="ECO:0000313" key="2">
    <source>
        <dbReference type="EMBL" id="SUM34381.1"/>
    </source>
</evidence>
<feature type="transmembrane region" description="Helical" evidence="1">
    <location>
        <begin position="12"/>
        <end position="34"/>
    </location>
</feature>
<name>A0A380FLQ2_STAGA</name>
<dbReference type="EMBL" id="UHDK01000001">
    <property type="protein sequence ID" value="SUM34381.1"/>
    <property type="molecule type" value="Genomic_DNA"/>
</dbReference>
<keyword evidence="1" id="KW-1133">Transmembrane helix</keyword>
<proteinExistence type="predicted"/>